<dbReference type="CDD" id="cd00609">
    <property type="entry name" value="AAT_like"/>
    <property type="match status" value="1"/>
</dbReference>
<dbReference type="RefSeq" id="WP_343936425.1">
    <property type="nucleotide sequence ID" value="NZ_BAAABU010000013.1"/>
</dbReference>
<dbReference type="InterPro" id="IPR036390">
    <property type="entry name" value="WH_DNA-bd_sf"/>
</dbReference>
<proteinExistence type="inferred from homology"/>
<evidence type="ECO:0000256" key="5">
    <source>
        <dbReference type="ARBA" id="ARBA00023163"/>
    </source>
</evidence>
<dbReference type="InterPro" id="IPR051446">
    <property type="entry name" value="HTH_trans_reg/aminotransferase"/>
</dbReference>
<sequence length="460" mass="48169">MDELVGALGRWSAGRGSLYLLLASRLRELIDEGRVPGGTLLPPDRVLAAGLAVGRTTVVAAYDLLRQEGRLVRRRGSGTWVPQAGPSPARAETANPMFLNLLEPPDGVLQFACAGPLSPPASVVEAHRRALSRLTDDMGYHPLGLPALRATLAAHYTASGTPTSPDEVLVTTGGQQALALITRALVAPGDEVLVEAPTYPGALDLFREAAAALRHAPPGGLADALAGVRPALVYAVPTCHNPTGSSLSPLERRRLVRVAGEVPLVFDDALAHLDFSAPAPPAVPSVITVGSLSKIVWGGMRVGWVRAPSAVVARLARFKAVHDLGSAVVEQLAAVELMRDFEAVRGERVAFLRASHDHLCGLLRSELPEWEFTAATGGQTLWVRLPGADAAAYAQVALRHGVAVLPGGALDPSGGSTDRLRLPFVAQPEVITRAVTGLAAAWRRFATEPAGPPVVPTIAV</sequence>
<dbReference type="EMBL" id="BAAABU010000013">
    <property type="protein sequence ID" value="GAA0245534.1"/>
    <property type="molecule type" value="Genomic_DNA"/>
</dbReference>
<dbReference type="Pfam" id="PF00392">
    <property type="entry name" value="GntR"/>
    <property type="match status" value="1"/>
</dbReference>
<dbReference type="SUPFAM" id="SSF46785">
    <property type="entry name" value="Winged helix' DNA-binding domain"/>
    <property type="match status" value="1"/>
</dbReference>
<evidence type="ECO:0000256" key="1">
    <source>
        <dbReference type="ARBA" id="ARBA00005384"/>
    </source>
</evidence>
<evidence type="ECO:0000256" key="4">
    <source>
        <dbReference type="ARBA" id="ARBA00023125"/>
    </source>
</evidence>
<keyword evidence="2" id="KW-0663">Pyridoxal phosphate</keyword>
<dbReference type="InterPro" id="IPR004839">
    <property type="entry name" value="Aminotransferase_I/II_large"/>
</dbReference>
<evidence type="ECO:0000313" key="8">
    <source>
        <dbReference type="Proteomes" id="UP001500416"/>
    </source>
</evidence>
<protein>
    <submittedName>
        <fullName evidence="7">PLP-dependent aminotransferase family protein</fullName>
    </submittedName>
</protein>
<dbReference type="InterPro" id="IPR000524">
    <property type="entry name" value="Tscrpt_reg_HTH_GntR"/>
</dbReference>
<dbReference type="PANTHER" id="PTHR46577">
    <property type="entry name" value="HTH-TYPE TRANSCRIPTIONAL REGULATORY PROTEIN GABR"/>
    <property type="match status" value="1"/>
</dbReference>
<comment type="caution">
    <text evidence="7">The sequence shown here is derived from an EMBL/GenBank/DDBJ whole genome shotgun (WGS) entry which is preliminary data.</text>
</comment>
<feature type="domain" description="HTH gntR-type" evidence="6">
    <location>
        <begin position="16"/>
        <end position="84"/>
    </location>
</feature>
<evidence type="ECO:0000313" key="7">
    <source>
        <dbReference type="EMBL" id="GAA0245534.1"/>
    </source>
</evidence>
<dbReference type="Proteomes" id="UP001500416">
    <property type="component" value="Unassembled WGS sequence"/>
</dbReference>
<accession>A0ABN0UC16</accession>
<reference evidence="7 8" key="1">
    <citation type="journal article" date="2019" name="Int. J. Syst. Evol. Microbiol.">
        <title>The Global Catalogue of Microorganisms (GCM) 10K type strain sequencing project: providing services to taxonomists for standard genome sequencing and annotation.</title>
        <authorList>
            <consortium name="The Broad Institute Genomics Platform"/>
            <consortium name="The Broad Institute Genome Sequencing Center for Infectious Disease"/>
            <person name="Wu L."/>
            <person name="Ma J."/>
        </authorList>
    </citation>
    <scope>NUCLEOTIDE SEQUENCE [LARGE SCALE GENOMIC DNA]</scope>
    <source>
        <strain evidence="7 8">JCM 3380</strain>
    </source>
</reference>
<dbReference type="CDD" id="cd07377">
    <property type="entry name" value="WHTH_GntR"/>
    <property type="match status" value="1"/>
</dbReference>
<keyword evidence="5" id="KW-0804">Transcription</keyword>
<dbReference type="InterPro" id="IPR015424">
    <property type="entry name" value="PyrdxlP-dep_Trfase"/>
</dbReference>
<keyword evidence="8" id="KW-1185">Reference proteome</keyword>
<dbReference type="InterPro" id="IPR036388">
    <property type="entry name" value="WH-like_DNA-bd_sf"/>
</dbReference>
<keyword evidence="7" id="KW-0808">Transferase</keyword>
<dbReference type="Gene3D" id="1.10.10.10">
    <property type="entry name" value="Winged helix-like DNA-binding domain superfamily/Winged helix DNA-binding domain"/>
    <property type="match status" value="1"/>
</dbReference>
<keyword evidence="3" id="KW-0805">Transcription regulation</keyword>
<comment type="similarity">
    <text evidence="1">In the C-terminal section; belongs to the class-I pyridoxal-phosphate-dependent aminotransferase family.</text>
</comment>
<dbReference type="Pfam" id="PF00155">
    <property type="entry name" value="Aminotran_1_2"/>
    <property type="match status" value="1"/>
</dbReference>
<dbReference type="GO" id="GO:0008483">
    <property type="term" value="F:transaminase activity"/>
    <property type="evidence" value="ECO:0007669"/>
    <property type="project" value="UniProtKB-KW"/>
</dbReference>
<dbReference type="SMART" id="SM00345">
    <property type="entry name" value="HTH_GNTR"/>
    <property type="match status" value="1"/>
</dbReference>
<dbReference type="SUPFAM" id="SSF53383">
    <property type="entry name" value="PLP-dependent transferases"/>
    <property type="match status" value="1"/>
</dbReference>
<evidence type="ECO:0000259" key="6">
    <source>
        <dbReference type="PROSITE" id="PS50949"/>
    </source>
</evidence>
<keyword evidence="4" id="KW-0238">DNA-binding</keyword>
<dbReference type="Gene3D" id="3.40.640.10">
    <property type="entry name" value="Type I PLP-dependent aspartate aminotransferase-like (Major domain)"/>
    <property type="match status" value="1"/>
</dbReference>
<gene>
    <name evidence="7" type="ORF">GCM10010492_51170</name>
</gene>
<organism evidence="7 8">
    <name type="scientific">Saccharothrix mutabilis subsp. mutabilis</name>
    <dbReference type="NCBI Taxonomy" id="66855"/>
    <lineage>
        <taxon>Bacteria</taxon>
        <taxon>Bacillati</taxon>
        <taxon>Actinomycetota</taxon>
        <taxon>Actinomycetes</taxon>
        <taxon>Pseudonocardiales</taxon>
        <taxon>Pseudonocardiaceae</taxon>
        <taxon>Saccharothrix</taxon>
    </lineage>
</organism>
<keyword evidence="7" id="KW-0032">Aminotransferase</keyword>
<dbReference type="PANTHER" id="PTHR46577:SF1">
    <property type="entry name" value="HTH-TYPE TRANSCRIPTIONAL REGULATORY PROTEIN GABR"/>
    <property type="match status" value="1"/>
</dbReference>
<dbReference type="PROSITE" id="PS50949">
    <property type="entry name" value="HTH_GNTR"/>
    <property type="match status" value="1"/>
</dbReference>
<dbReference type="InterPro" id="IPR015421">
    <property type="entry name" value="PyrdxlP-dep_Trfase_major"/>
</dbReference>
<evidence type="ECO:0000256" key="3">
    <source>
        <dbReference type="ARBA" id="ARBA00023015"/>
    </source>
</evidence>
<name>A0ABN0UC16_9PSEU</name>
<evidence type="ECO:0000256" key="2">
    <source>
        <dbReference type="ARBA" id="ARBA00022898"/>
    </source>
</evidence>